<name>A0AA96EKA4_9VIRU</name>
<sequence length="79" mass="9045">MASLKVLCACLVLSKTDVEELVELQEEIKNFASSGKDGYIQGTFYIHPSFVQRYLGRTRDKNLQRKSVLFWKVCGSKEL</sequence>
<organism evidence="1">
    <name type="scientific">Marseillevirus sp</name>
    <dbReference type="NCBI Taxonomy" id="2809551"/>
    <lineage>
        <taxon>Viruses</taxon>
        <taxon>Varidnaviria</taxon>
        <taxon>Bamfordvirae</taxon>
        <taxon>Nucleocytoviricota</taxon>
        <taxon>Megaviricetes</taxon>
        <taxon>Pimascovirales</taxon>
        <taxon>Pimascovirales incertae sedis</taxon>
        <taxon>Marseilleviridae</taxon>
        <taxon>Marseillevirus</taxon>
    </lineage>
</organism>
<accession>A0AA96EKA4</accession>
<protein>
    <submittedName>
        <fullName evidence="1">Uncharacterized protein</fullName>
    </submittedName>
</protein>
<dbReference type="EMBL" id="OR343188">
    <property type="protein sequence ID" value="WNL49925.1"/>
    <property type="molecule type" value="Genomic_DNA"/>
</dbReference>
<evidence type="ECO:0000313" key="1">
    <source>
        <dbReference type="EMBL" id="WNL49925.1"/>
    </source>
</evidence>
<proteinExistence type="predicted"/>
<reference evidence="1" key="1">
    <citation type="submission" date="2023-07" db="EMBL/GenBank/DDBJ databases">
        <authorList>
            <person name="Xia Y."/>
        </authorList>
    </citation>
    <scope>NUCLEOTIDE SEQUENCE</scope>
    <source>
        <strain evidence="1">F</strain>
    </source>
</reference>
<gene>
    <name evidence="1" type="ORF">MarFTMF_409</name>
</gene>